<keyword evidence="1 2" id="KW-0238">DNA-binding</keyword>
<dbReference type="GO" id="GO:0006310">
    <property type="term" value="P:DNA recombination"/>
    <property type="evidence" value="ECO:0007669"/>
    <property type="project" value="UniProtKB-UniRule"/>
</dbReference>
<evidence type="ECO:0000256" key="1">
    <source>
        <dbReference type="ARBA" id="ARBA00023125"/>
    </source>
</evidence>
<comment type="subunit">
    <text evidence="2">Homotetramer.</text>
</comment>
<dbReference type="Proteomes" id="UP000534294">
    <property type="component" value="Unassembled WGS sequence"/>
</dbReference>
<dbReference type="PANTHER" id="PTHR10302">
    <property type="entry name" value="SINGLE-STRANDED DNA-BINDING PROTEIN"/>
    <property type="match status" value="1"/>
</dbReference>
<feature type="compositionally biased region" description="Low complexity" evidence="4">
    <location>
        <begin position="167"/>
        <end position="185"/>
    </location>
</feature>
<evidence type="ECO:0000313" key="5">
    <source>
        <dbReference type="EMBL" id="MBB5037488.1"/>
    </source>
</evidence>
<organism evidence="5 6">
    <name type="scientific">Prosthecobacter dejongeii</name>
    <dbReference type="NCBI Taxonomy" id="48465"/>
    <lineage>
        <taxon>Bacteria</taxon>
        <taxon>Pseudomonadati</taxon>
        <taxon>Verrucomicrobiota</taxon>
        <taxon>Verrucomicrobiia</taxon>
        <taxon>Verrucomicrobiales</taxon>
        <taxon>Verrucomicrobiaceae</taxon>
        <taxon>Prosthecobacter</taxon>
    </lineage>
</organism>
<dbReference type="Gene3D" id="2.40.50.140">
    <property type="entry name" value="Nucleic acid-binding proteins"/>
    <property type="match status" value="1"/>
</dbReference>
<sequence length="204" mass="21503">MASLNKVMLIGNLTRDPEVRYTPKGSAVCDMAIAVNRRYLTESGERQEEVTYLDIVLWGKQAELAGQFLAKGRSVFIEGRLQMDTWEDKATGQKRSKIKIVAENMQFLDSKGGAPGGGGGGGGNYGNDEEGYSAPPPQQRRPAGGGGGGYGGNSGGGYGGGGGGGYQQRPAAQQRPPQRQAPAQQDDFGEGPITDGMEDDDIPF</sequence>
<keyword evidence="2" id="KW-0234">DNA repair</keyword>
<feature type="short sequence motif" description="Important for interaction with partner proteins" evidence="2">
    <location>
        <begin position="199"/>
        <end position="204"/>
    </location>
</feature>
<evidence type="ECO:0000256" key="3">
    <source>
        <dbReference type="RuleBase" id="RU000524"/>
    </source>
</evidence>
<dbReference type="EMBL" id="JACHIF010000003">
    <property type="protein sequence ID" value="MBB5037488.1"/>
    <property type="molecule type" value="Genomic_DNA"/>
</dbReference>
<keyword evidence="2" id="KW-0227">DNA damage</keyword>
<dbReference type="SUPFAM" id="SSF50249">
    <property type="entry name" value="Nucleic acid-binding proteins"/>
    <property type="match status" value="1"/>
</dbReference>
<dbReference type="GO" id="GO:0009295">
    <property type="term" value="C:nucleoid"/>
    <property type="evidence" value="ECO:0007669"/>
    <property type="project" value="TreeGrafter"/>
</dbReference>
<dbReference type="GO" id="GO:0006281">
    <property type="term" value="P:DNA repair"/>
    <property type="evidence" value="ECO:0007669"/>
    <property type="project" value="UniProtKB-UniRule"/>
</dbReference>
<keyword evidence="2" id="KW-0233">DNA recombination</keyword>
<name>A0A7W8DPJ0_9BACT</name>
<reference evidence="5 6" key="1">
    <citation type="submission" date="2020-08" db="EMBL/GenBank/DDBJ databases">
        <title>Genomic Encyclopedia of Type Strains, Phase IV (KMG-IV): sequencing the most valuable type-strain genomes for metagenomic binning, comparative biology and taxonomic classification.</title>
        <authorList>
            <person name="Goeker M."/>
        </authorList>
    </citation>
    <scope>NUCLEOTIDE SEQUENCE [LARGE SCALE GENOMIC DNA]</scope>
    <source>
        <strain evidence="5 6">DSM 12251</strain>
    </source>
</reference>
<evidence type="ECO:0000256" key="4">
    <source>
        <dbReference type="SAM" id="MobiDB-lite"/>
    </source>
</evidence>
<dbReference type="CDD" id="cd04496">
    <property type="entry name" value="SSB_OBF"/>
    <property type="match status" value="1"/>
</dbReference>
<dbReference type="PANTHER" id="PTHR10302:SF27">
    <property type="entry name" value="SINGLE-STRANDED DNA-BINDING PROTEIN"/>
    <property type="match status" value="1"/>
</dbReference>
<dbReference type="GO" id="GO:0006260">
    <property type="term" value="P:DNA replication"/>
    <property type="evidence" value="ECO:0007669"/>
    <property type="project" value="UniProtKB-UniRule"/>
</dbReference>
<dbReference type="PROSITE" id="PS50935">
    <property type="entry name" value="SSB"/>
    <property type="match status" value="1"/>
</dbReference>
<dbReference type="HAMAP" id="MF_00984">
    <property type="entry name" value="SSB"/>
    <property type="match status" value="1"/>
</dbReference>
<keyword evidence="6" id="KW-1185">Reference proteome</keyword>
<dbReference type="InterPro" id="IPR011344">
    <property type="entry name" value="ssDNA-bd"/>
</dbReference>
<keyword evidence="2" id="KW-0235">DNA replication</keyword>
<protein>
    <recommendedName>
        <fullName evidence="2 3">Single-stranded DNA-binding protein</fullName>
        <shortName evidence="2">SSB</shortName>
    </recommendedName>
</protein>
<dbReference type="AlphaFoldDB" id="A0A7W8DPJ0"/>
<dbReference type="GO" id="GO:0003697">
    <property type="term" value="F:single-stranded DNA binding"/>
    <property type="evidence" value="ECO:0007669"/>
    <property type="project" value="UniProtKB-UniRule"/>
</dbReference>
<accession>A0A7W8DPJ0</accession>
<evidence type="ECO:0000313" key="6">
    <source>
        <dbReference type="Proteomes" id="UP000534294"/>
    </source>
</evidence>
<feature type="compositionally biased region" description="Gly residues" evidence="4">
    <location>
        <begin position="113"/>
        <end position="125"/>
    </location>
</feature>
<feature type="compositionally biased region" description="Gly residues" evidence="4">
    <location>
        <begin position="143"/>
        <end position="166"/>
    </location>
</feature>
<proteinExistence type="inferred from homology"/>
<comment type="caution">
    <text evidence="2">Lacks conserved residue(s) required for the propagation of feature annotation.</text>
</comment>
<evidence type="ECO:0000256" key="2">
    <source>
        <dbReference type="HAMAP-Rule" id="MF_00984"/>
    </source>
</evidence>
<comment type="function">
    <text evidence="2">Plays an important role in DNA replication, recombination and repair. Binds to ssDNA and to an array of partner proteins to recruit them to their sites of action during DNA metabolism.</text>
</comment>
<dbReference type="InterPro" id="IPR012340">
    <property type="entry name" value="NA-bd_OB-fold"/>
</dbReference>
<comment type="caution">
    <text evidence="5">The sequence shown here is derived from an EMBL/GenBank/DDBJ whole genome shotgun (WGS) entry which is preliminary data.</text>
</comment>
<dbReference type="RefSeq" id="WP_184207449.1">
    <property type="nucleotide sequence ID" value="NZ_JACHIF010000003.1"/>
</dbReference>
<dbReference type="InterPro" id="IPR000424">
    <property type="entry name" value="Primosome_PriB/ssb"/>
</dbReference>
<gene>
    <name evidence="5" type="ORF">HNQ64_001737</name>
</gene>
<feature type="region of interest" description="Disordered" evidence="4">
    <location>
        <begin position="109"/>
        <end position="204"/>
    </location>
</feature>
<dbReference type="Pfam" id="PF00436">
    <property type="entry name" value="SSB"/>
    <property type="match status" value="1"/>
</dbReference>
<dbReference type="NCBIfam" id="TIGR00621">
    <property type="entry name" value="ssb"/>
    <property type="match status" value="1"/>
</dbReference>